<sequence>MYGQQPGYPPPVPPTPPRRSSPWKWIGLGCGGTAAVMVGGVACAAVLTAGAGGGGGAPAGESEAPAAAEGESESPATGQERVPLGEAGTVGDWQVTVNGVDTAESYGDEYLREQAQGVFKIVGLDVENTGSQANYFDSSNVILLDADGNEHSSQVTLASEDVFLEQINPGNSVSGEVVFDVPADAQIETVQVEDMMSLDEPLEFETE</sequence>
<dbReference type="RefSeq" id="WP_131097858.1">
    <property type="nucleotide sequence ID" value="NZ_CP036455.1"/>
</dbReference>
<feature type="compositionally biased region" description="Low complexity" evidence="2">
    <location>
        <begin position="59"/>
        <end position="78"/>
    </location>
</feature>
<feature type="region of interest" description="Disordered" evidence="2">
    <location>
        <begin position="1"/>
        <end position="20"/>
    </location>
</feature>
<proteinExistence type="predicted"/>
<evidence type="ECO:0000313" key="4">
    <source>
        <dbReference type="EMBL" id="QBI53506.1"/>
    </source>
</evidence>
<dbReference type="Proteomes" id="UP000292235">
    <property type="component" value="Chromosome"/>
</dbReference>
<evidence type="ECO:0000256" key="2">
    <source>
        <dbReference type="SAM" id="MobiDB-lite"/>
    </source>
</evidence>
<organism evidence="4 5">
    <name type="scientific">Streptomonospora litoralis</name>
    <dbReference type="NCBI Taxonomy" id="2498135"/>
    <lineage>
        <taxon>Bacteria</taxon>
        <taxon>Bacillati</taxon>
        <taxon>Actinomycetota</taxon>
        <taxon>Actinomycetes</taxon>
        <taxon>Streptosporangiales</taxon>
        <taxon>Nocardiopsidaceae</taxon>
        <taxon>Streptomonospora</taxon>
    </lineage>
</organism>
<feature type="domain" description="DUF4352" evidence="3">
    <location>
        <begin position="84"/>
        <end position="197"/>
    </location>
</feature>
<protein>
    <submittedName>
        <fullName evidence="4">Telomeric repeat-binding factor 2</fullName>
    </submittedName>
</protein>
<dbReference type="Gene3D" id="2.60.40.1240">
    <property type="match status" value="1"/>
</dbReference>
<gene>
    <name evidence="4" type="ORF">EKD16_08560</name>
</gene>
<keyword evidence="5" id="KW-1185">Reference proteome</keyword>
<accession>A0A4P6PYX2</accession>
<dbReference type="InterPro" id="IPR029050">
    <property type="entry name" value="Immunoprotect_excell_Ig-like"/>
</dbReference>
<evidence type="ECO:0000259" key="3">
    <source>
        <dbReference type="Pfam" id="PF11611"/>
    </source>
</evidence>
<dbReference type="EMBL" id="CP036455">
    <property type="protein sequence ID" value="QBI53506.1"/>
    <property type="molecule type" value="Genomic_DNA"/>
</dbReference>
<dbReference type="OrthoDB" id="3430849at2"/>
<dbReference type="AlphaFoldDB" id="A0A4P6PYX2"/>
<dbReference type="KEGG" id="strr:EKD16_08560"/>
<dbReference type="InterPro" id="IPR029051">
    <property type="entry name" value="DUF4352"/>
</dbReference>
<dbReference type="Pfam" id="PF11611">
    <property type="entry name" value="DUF4352"/>
    <property type="match status" value="1"/>
</dbReference>
<reference evidence="4 5" key="1">
    <citation type="submission" date="2019-02" db="EMBL/GenBank/DDBJ databases">
        <authorList>
            <person name="Khodamoradi S."/>
            <person name="Hahnke R.L."/>
            <person name="Kaempfer P."/>
            <person name="Schumann P."/>
            <person name="Rohde M."/>
            <person name="Steinert M."/>
            <person name="Luzhetskyy A."/>
            <person name="Wink J."/>
            <person name="Ruckert C."/>
        </authorList>
    </citation>
    <scope>NUCLEOTIDE SEQUENCE [LARGE SCALE GENOMIC DNA]</scope>
    <source>
        <strain evidence="4 5">M2</strain>
    </source>
</reference>
<feature type="compositionally biased region" description="Pro residues" evidence="2">
    <location>
        <begin position="7"/>
        <end position="19"/>
    </location>
</feature>
<keyword evidence="1" id="KW-0732">Signal</keyword>
<evidence type="ECO:0000256" key="1">
    <source>
        <dbReference type="ARBA" id="ARBA00022729"/>
    </source>
</evidence>
<feature type="region of interest" description="Disordered" evidence="2">
    <location>
        <begin position="52"/>
        <end position="83"/>
    </location>
</feature>
<evidence type="ECO:0000313" key="5">
    <source>
        <dbReference type="Proteomes" id="UP000292235"/>
    </source>
</evidence>
<name>A0A4P6PYX2_9ACTN</name>